<evidence type="ECO:0000256" key="2">
    <source>
        <dbReference type="PROSITE-ProRule" id="PRU00117"/>
    </source>
</evidence>
<name>A0A813JWM0_POLGL</name>
<evidence type="ECO:0000256" key="3">
    <source>
        <dbReference type="SAM" id="MobiDB-lite"/>
    </source>
</evidence>
<feature type="domain" description="K Homology" evidence="4">
    <location>
        <begin position="304"/>
        <end position="377"/>
    </location>
</feature>
<protein>
    <recommendedName>
        <fullName evidence="4">K Homology domain-containing protein</fullName>
    </recommendedName>
</protein>
<dbReference type="SMART" id="SM00322">
    <property type="entry name" value="KH"/>
    <property type="match status" value="3"/>
</dbReference>
<dbReference type="InterPro" id="IPR004087">
    <property type="entry name" value="KH_dom"/>
</dbReference>
<feature type="region of interest" description="Disordered" evidence="3">
    <location>
        <begin position="1"/>
        <end position="130"/>
    </location>
</feature>
<dbReference type="GO" id="GO:0003723">
    <property type="term" value="F:RNA binding"/>
    <property type="evidence" value="ECO:0007669"/>
    <property type="project" value="UniProtKB-UniRule"/>
</dbReference>
<organism evidence="5 6">
    <name type="scientific">Polarella glacialis</name>
    <name type="common">Dinoflagellate</name>
    <dbReference type="NCBI Taxonomy" id="89957"/>
    <lineage>
        <taxon>Eukaryota</taxon>
        <taxon>Sar</taxon>
        <taxon>Alveolata</taxon>
        <taxon>Dinophyceae</taxon>
        <taxon>Suessiales</taxon>
        <taxon>Suessiaceae</taxon>
        <taxon>Polarella</taxon>
    </lineage>
</organism>
<dbReference type="AlphaFoldDB" id="A0A813JWM0"/>
<feature type="domain" description="K Homology" evidence="4">
    <location>
        <begin position="387"/>
        <end position="455"/>
    </location>
</feature>
<feature type="region of interest" description="Disordered" evidence="3">
    <location>
        <begin position="460"/>
        <end position="492"/>
    </location>
</feature>
<comment type="caution">
    <text evidence="5">The sequence shown here is derived from an EMBL/GenBank/DDBJ whole genome shotgun (WGS) entry which is preliminary data.</text>
</comment>
<feature type="compositionally biased region" description="Basic and acidic residues" evidence="3">
    <location>
        <begin position="20"/>
        <end position="29"/>
    </location>
</feature>
<feature type="domain" description="K Homology" evidence="4">
    <location>
        <begin position="230"/>
        <end position="294"/>
    </location>
</feature>
<dbReference type="InterPro" id="IPR004088">
    <property type="entry name" value="KH_dom_type_1"/>
</dbReference>
<dbReference type="InterPro" id="IPR036612">
    <property type="entry name" value="KH_dom_type_1_sf"/>
</dbReference>
<dbReference type="SUPFAM" id="SSF54791">
    <property type="entry name" value="Eukaryotic type KH-domain (KH-domain type I)"/>
    <property type="match status" value="3"/>
</dbReference>
<reference evidence="5" key="1">
    <citation type="submission" date="2021-02" db="EMBL/GenBank/DDBJ databases">
        <authorList>
            <person name="Dougan E. K."/>
            <person name="Rhodes N."/>
            <person name="Thang M."/>
            <person name="Chan C."/>
        </authorList>
    </citation>
    <scope>NUCLEOTIDE SEQUENCE</scope>
</reference>
<proteinExistence type="predicted"/>
<dbReference type="EMBL" id="CAJNNW010026348">
    <property type="protein sequence ID" value="CAE8684683.1"/>
    <property type="molecule type" value="Genomic_DNA"/>
</dbReference>
<accession>A0A813JWM0</accession>
<dbReference type="Pfam" id="PF00013">
    <property type="entry name" value="KH_1"/>
    <property type="match status" value="3"/>
</dbReference>
<evidence type="ECO:0000259" key="4">
    <source>
        <dbReference type="SMART" id="SM00322"/>
    </source>
</evidence>
<dbReference type="PROSITE" id="PS50084">
    <property type="entry name" value="KH_TYPE_1"/>
    <property type="match status" value="3"/>
</dbReference>
<keyword evidence="1" id="KW-0677">Repeat</keyword>
<evidence type="ECO:0000313" key="6">
    <source>
        <dbReference type="Proteomes" id="UP000626109"/>
    </source>
</evidence>
<dbReference type="PANTHER" id="PTHR10288">
    <property type="entry name" value="KH DOMAIN CONTAINING RNA BINDING PROTEIN"/>
    <property type="match status" value="1"/>
</dbReference>
<sequence>MADQGEMIASASAKRRAAKKVRDAAHEEANPEPAKAPEPAPKAKAKAKAKAQAEPAKAPEPEPKAKGAKAKSNPEPEPKAKAKAKAKAQAEPTKAPEPEPKAKAKAKVAKAKAEPPKVEAPPSKPVEIDPFVIIDDGTGGEWEEAAGVSKKATKRKEKADQEKQMADLAAGMARKVVPGMAPVNTIPGMAAAAKDILSVDAILSGLASTSAKNAAGKAVEDAAAKEKEANQSVVTIQVPEAKIGRIIGPKGANIKLIQEKTGVTKIDTSGEVFTIMGPPQAVSMAEMAIKELIEKGFMSLAYADFKEDGVQVLPSSFPDIIGKQGIIIRKLKEELGVEVSIPETPKNSAPGKKFKVTIAGASEKVELAKQVINDIVMYSHHEITHPGVVHEEVEVPDWAYRFVIGKAGSELRHIQNNYKVKVNIPREDSACQQVLVIGEPGGVERAKVYIEKLLWNAENASKGRDKQETSGGDGYGDEEPEEDWMKSYMYKR</sequence>
<evidence type="ECO:0000313" key="5">
    <source>
        <dbReference type="EMBL" id="CAE8684683.1"/>
    </source>
</evidence>
<keyword evidence="2" id="KW-0694">RNA-binding</keyword>
<gene>
    <name evidence="5" type="ORF">PGLA2088_LOCUS24059</name>
</gene>
<dbReference type="CDD" id="cd00105">
    <property type="entry name" value="KH-I"/>
    <property type="match status" value="2"/>
</dbReference>
<dbReference type="Proteomes" id="UP000626109">
    <property type="component" value="Unassembled WGS sequence"/>
</dbReference>
<dbReference type="Gene3D" id="3.30.1370.10">
    <property type="entry name" value="K Homology domain, type 1"/>
    <property type="match status" value="3"/>
</dbReference>
<evidence type="ECO:0000256" key="1">
    <source>
        <dbReference type="ARBA" id="ARBA00022737"/>
    </source>
</evidence>